<keyword evidence="5" id="KW-0963">Cytoplasm</keyword>
<dbReference type="InterPro" id="IPR023267">
    <property type="entry name" value="RCMT"/>
</dbReference>
<comment type="function">
    <text evidence="1">Specifically methylates the cytosine at position 967 (m5C967) of 16S rRNA.</text>
</comment>
<keyword evidence="7 15" id="KW-0489">Methyltransferase</keyword>
<dbReference type="SUPFAM" id="SSF48013">
    <property type="entry name" value="NusB-like"/>
    <property type="match status" value="1"/>
</dbReference>
<dbReference type="GO" id="GO:0005737">
    <property type="term" value="C:cytoplasm"/>
    <property type="evidence" value="ECO:0007669"/>
    <property type="project" value="UniProtKB-SubCell"/>
</dbReference>
<evidence type="ECO:0000256" key="13">
    <source>
        <dbReference type="ARBA" id="ARBA00047283"/>
    </source>
</evidence>
<dbReference type="SUPFAM" id="SSF53335">
    <property type="entry name" value="S-adenosyl-L-methionine-dependent methyltransferases"/>
    <property type="match status" value="1"/>
</dbReference>
<evidence type="ECO:0000256" key="2">
    <source>
        <dbReference type="ARBA" id="ARBA00004496"/>
    </source>
</evidence>
<dbReference type="InterPro" id="IPR035926">
    <property type="entry name" value="NusB-like_sf"/>
</dbReference>
<dbReference type="Gene3D" id="3.40.50.150">
    <property type="entry name" value="Vaccinia Virus protein VP39"/>
    <property type="match status" value="1"/>
</dbReference>
<gene>
    <name evidence="15" type="ORF">MNBD_GAMMA03-480</name>
</gene>
<proteinExistence type="inferred from homology"/>
<dbReference type="InterPro" id="IPR029063">
    <property type="entry name" value="SAM-dependent_MTases_sf"/>
</dbReference>
<dbReference type="NCBIfam" id="NF008149">
    <property type="entry name" value="PRK10901.1"/>
    <property type="match status" value="1"/>
</dbReference>
<dbReference type="InterPro" id="IPR054728">
    <property type="entry name" value="RsmB-like_ferredoxin"/>
</dbReference>
<comment type="subcellular location">
    <subcellularLocation>
        <location evidence="2">Cytoplasm</location>
    </subcellularLocation>
</comment>
<evidence type="ECO:0000256" key="1">
    <source>
        <dbReference type="ARBA" id="ARBA00002724"/>
    </source>
</evidence>
<keyword evidence="8 15" id="KW-0808">Transferase</keyword>
<dbReference type="NCBIfam" id="TIGR00563">
    <property type="entry name" value="rsmB"/>
    <property type="match status" value="1"/>
</dbReference>
<dbReference type="Pfam" id="PF22458">
    <property type="entry name" value="RsmF-B_ferredox"/>
    <property type="match status" value="1"/>
</dbReference>
<dbReference type="EC" id="2.1.1.176" evidence="4"/>
<evidence type="ECO:0000256" key="5">
    <source>
        <dbReference type="ARBA" id="ARBA00022490"/>
    </source>
</evidence>
<evidence type="ECO:0000259" key="14">
    <source>
        <dbReference type="PROSITE" id="PS51686"/>
    </source>
</evidence>
<dbReference type="PRINTS" id="PR02008">
    <property type="entry name" value="RCMTFAMILY"/>
</dbReference>
<keyword evidence="9" id="KW-0949">S-adenosyl-L-methionine</keyword>
<dbReference type="InterPro" id="IPR006027">
    <property type="entry name" value="NusB_RsmB_TIM44"/>
</dbReference>
<dbReference type="InterPro" id="IPR004573">
    <property type="entry name" value="rRNA_ssu_MeTfrase_B"/>
</dbReference>
<accession>A0A3B0VRN2</accession>
<comment type="catalytic activity">
    <reaction evidence="13">
        <text>cytidine(967) in 16S rRNA + S-adenosyl-L-methionine = 5-methylcytidine(967) in 16S rRNA + S-adenosyl-L-homocysteine + H(+)</text>
        <dbReference type="Rhea" id="RHEA:42748"/>
        <dbReference type="Rhea" id="RHEA-COMP:10219"/>
        <dbReference type="Rhea" id="RHEA-COMP:10220"/>
        <dbReference type="ChEBI" id="CHEBI:15378"/>
        <dbReference type="ChEBI" id="CHEBI:57856"/>
        <dbReference type="ChEBI" id="CHEBI:59789"/>
        <dbReference type="ChEBI" id="CHEBI:74483"/>
        <dbReference type="ChEBI" id="CHEBI:82748"/>
        <dbReference type="EC" id="2.1.1.176"/>
    </reaction>
</comment>
<dbReference type="GO" id="GO:0008649">
    <property type="term" value="F:rRNA methyltransferase activity"/>
    <property type="evidence" value="ECO:0007669"/>
    <property type="project" value="InterPro"/>
</dbReference>
<dbReference type="InterPro" id="IPR018314">
    <property type="entry name" value="RsmB/NOL1/NOP2-like_CS"/>
</dbReference>
<dbReference type="InterPro" id="IPR001678">
    <property type="entry name" value="MeTrfase_RsmB-F_NOP2_dom"/>
</dbReference>
<comment type="similarity">
    <text evidence="3">Belongs to the class I-like SAM-binding methyltransferase superfamily. RsmB/NOP family.</text>
</comment>
<dbReference type="PROSITE" id="PS01153">
    <property type="entry name" value="NOL1_NOP2_SUN"/>
    <property type="match status" value="1"/>
</dbReference>
<dbReference type="InterPro" id="IPR049560">
    <property type="entry name" value="MeTrfase_RsmB-F_NOP2_cat"/>
</dbReference>
<dbReference type="EMBL" id="UOFC01000097">
    <property type="protein sequence ID" value="VAW46358.1"/>
    <property type="molecule type" value="Genomic_DNA"/>
</dbReference>
<dbReference type="PANTHER" id="PTHR22807:SF61">
    <property type="entry name" value="NOL1_NOP2_SUN FAMILY PROTEIN _ ANTITERMINATION NUSB DOMAIN-CONTAINING PROTEIN"/>
    <property type="match status" value="1"/>
</dbReference>
<dbReference type="Gene3D" id="3.30.70.1170">
    <property type="entry name" value="Sun protein, domain 3"/>
    <property type="match status" value="1"/>
</dbReference>
<reference evidence="15" key="1">
    <citation type="submission" date="2018-06" db="EMBL/GenBank/DDBJ databases">
        <authorList>
            <person name="Zhirakovskaya E."/>
        </authorList>
    </citation>
    <scope>NUCLEOTIDE SEQUENCE</scope>
</reference>
<feature type="domain" description="SAM-dependent MTase RsmB/NOP-type" evidence="14">
    <location>
        <begin position="172"/>
        <end position="442"/>
    </location>
</feature>
<keyword evidence="6" id="KW-0698">rRNA processing</keyword>
<evidence type="ECO:0000256" key="12">
    <source>
        <dbReference type="ARBA" id="ARBA00031088"/>
    </source>
</evidence>
<sequence>MSGSSGQKTVLKTRFIALKICLTVIEQGRSLSQTLSEGLAQFSDRRERNFTQNMVLGTLRWQVRLEAIRAQLLKKRLKAKDEDINQLILLGLYQILYMETPEHAAVSETVAVLSKLKKPWAKGLVNGVLRNFLRDREAICTEVDLKPAYRYAHPQWMVRVLRKAYPHLWESVLAANNKIAPVTLRVNPFVQTRDTLLALLEQAEVKASVHPVAPQGVVLQQSVDISSLPTYDEGGFSVQDPAAQQAAYLLKPQAGERILDACAAPGGKTTHLLELSENKARVFALEKEPERLERLSENLYRLELDAEYQAGDASQPDSWWDGEPFDKILLDAPCSATGIIRRYPDIKWHRTEEDIERLVCIQLTILKALWPLLKPGGRLLYATCSVLPQENTVQMQNFLASELTAKEIKIHVTWGRDECAGRQIFPGRHDMDGFFYCLLEKSE</sequence>
<evidence type="ECO:0000256" key="6">
    <source>
        <dbReference type="ARBA" id="ARBA00022552"/>
    </source>
</evidence>
<dbReference type="Gene3D" id="1.10.940.10">
    <property type="entry name" value="NusB-like"/>
    <property type="match status" value="1"/>
</dbReference>
<dbReference type="GO" id="GO:0006355">
    <property type="term" value="P:regulation of DNA-templated transcription"/>
    <property type="evidence" value="ECO:0007669"/>
    <property type="project" value="InterPro"/>
</dbReference>
<protein>
    <recommendedName>
        <fullName evidence="4">16S rRNA (cytosine(967)-C(5))-methyltransferase</fullName>
        <ecNumber evidence="4">2.1.1.176</ecNumber>
    </recommendedName>
    <alternativeName>
        <fullName evidence="11">16S rRNA m5C967 methyltransferase</fullName>
    </alternativeName>
    <alternativeName>
        <fullName evidence="12">rRNA (cytosine-C(5)-)-methyltransferase RsmB</fullName>
    </alternativeName>
</protein>
<dbReference type="CDD" id="cd02440">
    <property type="entry name" value="AdoMet_MTases"/>
    <property type="match status" value="1"/>
</dbReference>
<name>A0A3B0VRN2_9ZZZZ</name>
<evidence type="ECO:0000256" key="8">
    <source>
        <dbReference type="ARBA" id="ARBA00022679"/>
    </source>
</evidence>
<dbReference type="AlphaFoldDB" id="A0A3B0VRN2"/>
<dbReference type="PANTHER" id="PTHR22807">
    <property type="entry name" value="NOP2 YEAST -RELATED NOL1/NOP2/FMU SUN DOMAIN-CONTAINING"/>
    <property type="match status" value="1"/>
</dbReference>
<dbReference type="GO" id="GO:0003723">
    <property type="term" value="F:RNA binding"/>
    <property type="evidence" value="ECO:0007669"/>
    <property type="project" value="UniProtKB-KW"/>
</dbReference>
<evidence type="ECO:0000256" key="4">
    <source>
        <dbReference type="ARBA" id="ARBA00012140"/>
    </source>
</evidence>
<dbReference type="Pfam" id="PF01189">
    <property type="entry name" value="Methyltr_RsmB-F"/>
    <property type="match status" value="1"/>
</dbReference>
<evidence type="ECO:0000256" key="9">
    <source>
        <dbReference type="ARBA" id="ARBA00022691"/>
    </source>
</evidence>
<organism evidence="15">
    <name type="scientific">hydrothermal vent metagenome</name>
    <dbReference type="NCBI Taxonomy" id="652676"/>
    <lineage>
        <taxon>unclassified sequences</taxon>
        <taxon>metagenomes</taxon>
        <taxon>ecological metagenomes</taxon>
    </lineage>
</organism>
<evidence type="ECO:0000313" key="15">
    <source>
        <dbReference type="EMBL" id="VAW46358.1"/>
    </source>
</evidence>
<dbReference type="PROSITE" id="PS51686">
    <property type="entry name" value="SAM_MT_RSMB_NOP"/>
    <property type="match status" value="1"/>
</dbReference>
<evidence type="ECO:0000256" key="11">
    <source>
        <dbReference type="ARBA" id="ARBA00030399"/>
    </source>
</evidence>
<dbReference type="NCBIfam" id="NF011494">
    <property type="entry name" value="PRK14902.1"/>
    <property type="match status" value="1"/>
</dbReference>
<evidence type="ECO:0000256" key="10">
    <source>
        <dbReference type="ARBA" id="ARBA00022884"/>
    </source>
</evidence>
<dbReference type="Gene3D" id="1.10.287.730">
    <property type="entry name" value="Helix hairpin bin"/>
    <property type="match status" value="1"/>
</dbReference>
<dbReference type="Pfam" id="PF01029">
    <property type="entry name" value="NusB"/>
    <property type="match status" value="1"/>
</dbReference>
<evidence type="ECO:0000256" key="7">
    <source>
        <dbReference type="ARBA" id="ARBA00022603"/>
    </source>
</evidence>
<dbReference type="FunFam" id="3.40.50.150:FF:000022">
    <property type="entry name" value="Ribosomal RNA small subunit methyltransferase B"/>
    <property type="match status" value="1"/>
</dbReference>
<keyword evidence="10" id="KW-0694">RNA-binding</keyword>
<evidence type="ECO:0000256" key="3">
    <source>
        <dbReference type="ARBA" id="ARBA00007494"/>
    </source>
</evidence>